<accession>A0A1I8IV42</accession>
<organism evidence="1 2">
    <name type="scientific">Macrostomum lignano</name>
    <dbReference type="NCBI Taxonomy" id="282301"/>
    <lineage>
        <taxon>Eukaryota</taxon>
        <taxon>Metazoa</taxon>
        <taxon>Spiralia</taxon>
        <taxon>Lophotrochozoa</taxon>
        <taxon>Platyhelminthes</taxon>
        <taxon>Rhabditophora</taxon>
        <taxon>Macrostomorpha</taxon>
        <taxon>Macrostomida</taxon>
        <taxon>Macrostomidae</taxon>
        <taxon>Macrostomum</taxon>
    </lineage>
</organism>
<keyword evidence="1" id="KW-1185">Reference proteome</keyword>
<dbReference type="WBParaSite" id="maker-uti_cns_0016649-snap-gene-0.2-mRNA-1">
    <property type="protein sequence ID" value="maker-uti_cns_0016649-snap-gene-0.2-mRNA-1"/>
    <property type="gene ID" value="maker-uti_cns_0016649-snap-gene-0.2"/>
</dbReference>
<evidence type="ECO:0000313" key="2">
    <source>
        <dbReference type="WBParaSite" id="maker-uti_cns_0016649-snap-gene-0.2-mRNA-1"/>
    </source>
</evidence>
<proteinExistence type="predicted"/>
<reference evidence="2" key="1">
    <citation type="submission" date="2016-11" db="UniProtKB">
        <authorList>
            <consortium name="WormBaseParasite"/>
        </authorList>
    </citation>
    <scope>IDENTIFICATION</scope>
</reference>
<dbReference type="Proteomes" id="UP000095280">
    <property type="component" value="Unplaced"/>
</dbReference>
<dbReference type="AlphaFoldDB" id="A0A1I8IV42"/>
<protein>
    <submittedName>
        <fullName evidence="2">Expressed conserved protein</fullName>
    </submittedName>
</protein>
<evidence type="ECO:0000313" key="1">
    <source>
        <dbReference type="Proteomes" id="UP000095280"/>
    </source>
</evidence>
<sequence length="195" mass="21528">MGHLLSCHRLRAAAILSGIEDFLFIRITAMALPSTPCMSVCTIHLQIFIVYVKVTASADAAAGVSKDADSYAEKAKIDSEELVLRYLHLMNDDKAGRRRDASCRVSFRAESFDSQSSTKSERCQFVIDLVDNLPETFIDDDLPPASIRGRLTSWSSESDNEDFVAEDDAVFFVENRGSEGRMKSEALVTAHEIAA</sequence>
<name>A0A1I8IV42_9PLAT</name>